<evidence type="ECO:0000313" key="1">
    <source>
        <dbReference type="EMBL" id="MEY8013656.1"/>
    </source>
</evidence>
<name>A0ABV4BTM4_9MYCO</name>
<dbReference type="RefSeq" id="WP_369736320.1">
    <property type="nucleotide sequence ID" value="NZ_JBGEDP010000001.1"/>
</dbReference>
<comment type="caution">
    <text evidence="1">The sequence shown here is derived from an EMBL/GenBank/DDBJ whole genome shotgun (WGS) entry which is preliminary data.</text>
</comment>
<accession>A0ABV4BTM4</accession>
<gene>
    <name evidence="1" type="ORF">AB8998_00565</name>
</gene>
<organism evidence="1 2">
    <name type="scientific">Mycobacterium servetii</name>
    <dbReference type="NCBI Taxonomy" id="3237418"/>
    <lineage>
        <taxon>Bacteria</taxon>
        <taxon>Bacillati</taxon>
        <taxon>Actinomycetota</taxon>
        <taxon>Actinomycetes</taxon>
        <taxon>Mycobacteriales</taxon>
        <taxon>Mycobacteriaceae</taxon>
        <taxon>Mycobacterium</taxon>
    </lineage>
</organism>
<evidence type="ECO:0000313" key="2">
    <source>
        <dbReference type="Proteomes" id="UP001564760"/>
    </source>
</evidence>
<keyword evidence="2" id="KW-1185">Reference proteome</keyword>
<dbReference type="Proteomes" id="UP001564760">
    <property type="component" value="Unassembled WGS sequence"/>
</dbReference>
<protein>
    <submittedName>
        <fullName evidence="1">Type VII secretion target</fullName>
    </submittedName>
</protein>
<dbReference type="Pfam" id="PF10824">
    <property type="entry name" value="T7SS_ESX_EspC"/>
    <property type="match status" value="1"/>
</dbReference>
<reference evidence="1 2" key="1">
    <citation type="submission" date="2024-08" db="EMBL/GenBank/DDBJ databases">
        <title>Mycobacterium servetensis sp. nov., a novel rapid-growing mycobacterial species recovered from a human patient in Zaragoza, Spain.</title>
        <authorList>
            <person name="Tristancho-Baro A.I."/>
            <person name="Buenestado-Serrano S."/>
            <person name="Garcia De Viedma D."/>
            <person name="Milagro-Beamonte A."/>
            <person name="Burillo N."/>
            <person name="Sanz S."/>
            <person name="Lopez-Calleja A.I."/>
            <person name="Penas-Utrilla D."/>
            <person name="Guardingo M."/>
            <person name="Garcia M.J."/>
            <person name="Vinuelas-Bayon J."/>
        </authorList>
    </citation>
    <scope>NUCLEOTIDE SEQUENCE [LARGE SCALE GENOMIC DNA]</scope>
    <source>
        <strain evidence="2">HUMS_12744610</strain>
    </source>
</reference>
<proteinExistence type="predicted"/>
<sequence length="109" mass="11831">MTDLRVDPTYLKDLARKLDNGKTDDVRADLAEANKKLNDMTWDMWWTHGPACGDGNIAVSEVVALRGAVIAGLDAMAQALAVCLKDGSTAYAVTEDEPGANLRRQVLDR</sequence>
<dbReference type="EMBL" id="JBGEDP010000001">
    <property type="protein sequence ID" value="MEY8013656.1"/>
    <property type="molecule type" value="Genomic_DNA"/>
</dbReference>
<dbReference type="InterPro" id="IPR022536">
    <property type="entry name" value="EspC"/>
</dbReference>